<dbReference type="Gene3D" id="1.10.357.10">
    <property type="entry name" value="Tetracycline Repressor, domain 2"/>
    <property type="match status" value="1"/>
</dbReference>
<dbReference type="PANTHER" id="PTHR43479">
    <property type="entry name" value="ACREF/ENVCD OPERON REPRESSOR-RELATED"/>
    <property type="match status" value="1"/>
</dbReference>
<dbReference type="InterPro" id="IPR041478">
    <property type="entry name" value="TetR_C_27"/>
</dbReference>
<protein>
    <submittedName>
        <fullName evidence="4">AcrR family transcriptional regulator</fullName>
    </submittedName>
</protein>
<gene>
    <name evidence="4" type="ORF">J2S01_001456</name>
</gene>
<feature type="DNA-binding region" description="H-T-H motif" evidence="2">
    <location>
        <begin position="24"/>
        <end position="43"/>
    </location>
</feature>
<feature type="domain" description="HTH tetR-type" evidence="3">
    <location>
        <begin position="1"/>
        <end position="61"/>
    </location>
</feature>
<reference evidence="4 5" key="1">
    <citation type="submission" date="2023-07" db="EMBL/GenBank/DDBJ databases">
        <title>Genomic Encyclopedia of Type Strains, Phase IV (KMG-IV): sequencing the most valuable type-strain genomes for metagenomic binning, comparative biology and taxonomic classification.</title>
        <authorList>
            <person name="Goeker M."/>
        </authorList>
    </citation>
    <scope>NUCLEOTIDE SEQUENCE [LARGE SCALE GENOMIC DNA]</scope>
    <source>
        <strain evidence="4 5">DSM 16980</strain>
    </source>
</reference>
<evidence type="ECO:0000313" key="5">
    <source>
        <dbReference type="Proteomes" id="UP001239167"/>
    </source>
</evidence>
<sequence length="183" mass="21280">MNTREKILKKAEELLLEKGYGNVSLTSLAAAVNISQPALYRHFKNKTELWEVLAFNWLDAVLTDLFPYKIDSKKSQQQIIHDWLWTLANAKYNAYKAEPVMFKLYTEYLSANPSLVAKHMNNLVSSLATASGMTDNQETLCMIGLFSRFHHPVFANFWNEDMQNDFERAWKFIEPYFNEKGNL</sequence>
<dbReference type="PRINTS" id="PR00455">
    <property type="entry name" value="HTHTETR"/>
</dbReference>
<dbReference type="PANTHER" id="PTHR43479:SF11">
    <property type="entry name" value="ACREF_ENVCD OPERON REPRESSOR-RELATED"/>
    <property type="match status" value="1"/>
</dbReference>
<dbReference type="InterPro" id="IPR009057">
    <property type="entry name" value="Homeodomain-like_sf"/>
</dbReference>
<organism evidence="4 5">
    <name type="scientific">Pectinatus haikarae</name>
    <dbReference type="NCBI Taxonomy" id="349096"/>
    <lineage>
        <taxon>Bacteria</taxon>
        <taxon>Bacillati</taxon>
        <taxon>Bacillota</taxon>
        <taxon>Negativicutes</taxon>
        <taxon>Selenomonadales</taxon>
        <taxon>Selenomonadaceae</taxon>
        <taxon>Pectinatus</taxon>
    </lineage>
</organism>
<dbReference type="InterPro" id="IPR050624">
    <property type="entry name" value="HTH-type_Tx_Regulator"/>
</dbReference>
<dbReference type="InterPro" id="IPR001647">
    <property type="entry name" value="HTH_TetR"/>
</dbReference>
<dbReference type="PROSITE" id="PS01081">
    <property type="entry name" value="HTH_TETR_1"/>
    <property type="match status" value="1"/>
</dbReference>
<evidence type="ECO:0000259" key="3">
    <source>
        <dbReference type="PROSITE" id="PS50977"/>
    </source>
</evidence>
<evidence type="ECO:0000256" key="1">
    <source>
        <dbReference type="ARBA" id="ARBA00023125"/>
    </source>
</evidence>
<dbReference type="RefSeq" id="WP_307223850.1">
    <property type="nucleotide sequence ID" value="NZ_CP116940.1"/>
</dbReference>
<evidence type="ECO:0000256" key="2">
    <source>
        <dbReference type="PROSITE-ProRule" id="PRU00335"/>
    </source>
</evidence>
<dbReference type="EMBL" id="JAUSUE010000009">
    <property type="protein sequence ID" value="MDQ0203737.1"/>
    <property type="molecule type" value="Genomic_DNA"/>
</dbReference>
<dbReference type="Pfam" id="PF00440">
    <property type="entry name" value="TetR_N"/>
    <property type="match status" value="1"/>
</dbReference>
<proteinExistence type="predicted"/>
<comment type="caution">
    <text evidence="4">The sequence shown here is derived from an EMBL/GenBank/DDBJ whole genome shotgun (WGS) entry which is preliminary data.</text>
</comment>
<evidence type="ECO:0000313" key="4">
    <source>
        <dbReference type="EMBL" id="MDQ0203737.1"/>
    </source>
</evidence>
<keyword evidence="1 2" id="KW-0238">DNA-binding</keyword>
<name>A0ABT9Y7C9_9FIRM</name>
<dbReference type="PROSITE" id="PS50977">
    <property type="entry name" value="HTH_TETR_2"/>
    <property type="match status" value="1"/>
</dbReference>
<keyword evidence="5" id="KW-1185">Reference proteome</keyword>
<dbReference type="Proteomes" id="UP001239167">
    <property type="component" value="Unassembled WGS sequence"/>
</dbReference>
<accession>A0ABT9Y7C9</accession>
<dbReference type="Pfam" id="PF17935">
    <property type="entry name" value="TetR_C_27"/>
    <property type="match status" value="1"/>
</dbReference>
<dbReference type="SUPFAM" id="SSF46689">
    <property type="entry name" value="Homeodomain-like"/>
    <property type="match status" value="1"/>
</dbReference>
<dbReference type="InterPro" id="IPR023772">
    <property type="entry name" value="DNA-bd_HTH_TetR-type_CS"/>
</dbReference>